<dbReference type="EMBL" id="JAVRRJ010000018">
    <property type="protein sequence ID" value="KAK5080226.1"/>
    <property type="molecule type" value="Genomic_DNA"/>
</dbReference>
<sequence>MVCLPKDKLSHKVRSISELDLAGTLTGVAGLIGFNFAWNEGPVAGWQAPYTIVMLIIGVALLLAFVYLELSVVTDPLLPRMAFTLDTSLVLGCIAAGWSSFGIWVFYYWQFLEVIRGDSILQSAAEMCPAAVSGAIAAVATGMLMRKMTTGTILVCSMVAFCMGIVLVVSNPPGRTYWAQLFLSPIITSWGMDMSFPAGVIVLSYHMPHHQQGLAASLVNTVVNYSISVGLGFAGTAERYVVLNGADQLEGYRAALYVGISLDVLGLILAAGLVIHQRLQLKQNSAQTIDG</sequence>
<dbReference type="PANTHER" id="PTHR42718">
    <property type="entry name" value="MAJOR FACILITATOR SUPERFAMILY MULTIDRUG TRANSPORTER MFSC"/>
    <property type="match status" value="1"/>
</dbReference>
<evidence type="ECO:0000256" key="5">
    <source>
        <dbReference type="SAM" id="Phobius"/>
    </source>
</evidence>
<name>A0AAN7ST65_9EURO</name>
<keyword evidence="2 5" id="KW-0812">Transmembrane</keyword>
<evidence type="ECO:0000313" key="7">
    <source>
        <dbReference type="EMBL" id="KAK5080226.1"/>
    </source>
</evidence>
<feature type="transmembrane region" description="Helical" evidence="5">
    <location>
        <begin position="215"/>
        <end position="234"/>
    </location>
</feature>
<evidence type="ECO:0000259" key="6">
    <source>
        <dbReference type="PROSITE" id="PS50850"/>
    </source>
</evidence>
<dbReference type="Proteomes" id="UP001309876">
    <property type="component" value="Unassembled WGS sequence"/>
</dbReference>
<organism evidence="7 8">
    <name type="scientific">Lithohypha guttulata</name>
    <dbReference type="NCBI Taxonomy" id="1690604"/>
    <lineage>
        <taxon>Eukaryota</taxon>
        <taxon>Fungi</taxon>
        <taxon>Dikarya</taxon>
        <taxon>Ascomycota</taxon>
        <taxon>Pezizomycotina</taxon>
        <taxon>Eurotiomycetes</taxon>
        <taxon>Chaetothyriomycetidae</taxon>
        <taxon>Chaetothyriales</taxon>
        <taxon>Trichomeriaceae</taxon>
        <taxon>Lithohypha</taxon>
    </lineage>
</organism>
<keyword evidence="4 5" id="KW-0472">Membrane</keyword>
<dbReference type="GO" id="GO:0016020">
    <property type="term" value="C:membrane"/>
    <property type="evidence" value="ECO:0007669"/>
    <property type="project" value="UniProtKB-SubCell"/>
</dbReference>
<dbReference type="PROSITE" id="PS50850">
    <property type="entry name" value="MFS"/>
    <property type="match status" value="1"/>
</dbReference>
<feature type="transmembrane region" description="Helical" evidence="5">
    <location>
        <begin position="89"/>
        <end position="109"/>
    </location>
</feature>
<feature type="transmembrane region" description="Helical" evidence="5">
    <location>
        <begin position="151"/>
        <end position="170"/>
    </location>
</feature>
<keyword evidence="8" id="KW-1185">Reference proteome</keyword>
<dbReference type="AlphaFoldDB" id="A0AAN7ST65"/>
<feature type="transmembrane region" description="Helical" evidence="5">
    <location>
        <begin position="121"/>
        <end position="144"/>
    </location>
</feature>
<evidence type="ECO:0000313" key="8">
    <source>
        <dbReference type="Proteomes" id="UP001309876"/>
    </source>
</evidence>
<keyword evidence="3 5" id="KW-1133">Transmembrane helix</keyword>
<protein>
    <recommendedName>
        <fullName evidence="6">Major facilitator superfamily (MFS) profile domain-containing protein</fullName>
    </recommendedName>
</protein>
<feature type="domain" description="Major facilitator superfamily (MFS) profile" evidence="6">
    <location>
        <begin position="55"/>
        <end position="291"/>
    </location>
</feature>
<comment type="subcellular location">
    <subcellularLocation>
        <location evidence="1">Membrane</location>
        <topology evidence="1">Multi-pass membrane protein</topology>
    </subcellularLocation>
</comment>
<feature type="transmembrane region" description="Helical" evidence="5">
    <location>
        <begin position="254"/>
        <end position="275"/>
    </location>
</feature>
<accession>A0AAN7ST65</accession>
<feature type="transmembrane region" description="Helical" evidence="5">
    <location>
        <begin position="21"/>
        <end position="38"/>
    </location>
</feature>
<comment type="caution">
    <text evidence="7">The sequence shown here is derived from an EMBL/GenBank/DDBJ whole genome shotgun (WGS) entry which is preliminary data.</text>
</comment>
<dbReference type="GO" id="GO:0022857">
    <property type="term" value="F:transmembrane transporter activity"/>
    <property type="evidence" value="ECO:0007669"/>
    <property type="project" value="InterPro"/>
</dbReference>
<dbReference type="SUPFAM" id="SSF103473">
    <property type="entry name" value="MFS general substrate transporter"/>
    <property type="match status" value="1"/>
</dbReference>
<dbReference type="InterPro" id="IPR020846">
    <property type="entry name" value="MFS_dom"/>
</dbReference>
<feature type="transmembrane region" description="Helical" evidence="5">
    <location>
        <begin position="50"/>
        <end position="68"/>
    </location>
</feature>
<gene>
    <name evidence="7" type="ORF">LTR05_008739</name>
</gene>
<feature type="transmembrane region" description="Helical" evidence="5">
    <location>
        <begin position="182"/>
        <end position="203"/>
    </location>
</feature>
<dbReference type="InterPro" id="IPR036259">
    <property type="entry name" value="MFS_trans_sf"/>
</dbReference>
<dbReference type="PANTHER" id="PTHR42718:SF1">
    <property type="entry name" value="LOW AFFINITY AMMONIUM TRANSPORTER"/>
    <property type="match status" value="1"/>
</dbReference>
<proteinExistence type="predicted"/>
<evidence type="ECO:0000256" key="3">
    <source>
        <dbReference type="ARBA" id="ARBA00022989"/>
    </source>
</evidence>
<evidence type="ECO:0000256" key="2">
    <source>
        <dbReference type="ARBA" id="ARBA00022692"/>
    </source>
</evidence>
<evidence type="ECO:0000256" key="4">
    <source>
        <dbReference type="ARBA" id="ARBA00023136"/>
    </source>
</evidence>
<evidence type="ECO:0000256" key="1">
    <source>
        <dbReference type="ARBA" id="ARBA00004141"/>
    </source>
</evidence>
<reference evidence="7 8" key="1">
    <citation type="submission" date="2023-08" db="EMBL/GenBank/DDBJ databases">
        <title>Black Yeasts Isolated from many extreme environments.</title>
        <authorList>
            <person name="Coleine C."/>
            <person name="Stajich J.E."/>
            <person name="Selbmann L."/>
        </authorList>
    </citation>
    <scope>NUCLEOTIDE SEQUENCE [LARGE SCALE GENOMIC DNA]</scope>
    <source>
        <strain evidence="7 8">CCFEE 5910</strain>
    </source>
</reference>
<dbReference type="Gene3D" id="1.20.1250.20">
    <property type="entry name" value="MFS general substrate transporter like domains"/>
    <property type="match status" value="1"/>
</dbReference>